<dbReference type="EMBL" id="JAQNDM010000002">
    <property type="protein sequence ID" value="MDC0710321.1"/>
    <property type="molecule type" value="Genomic_DNA"/>
</dbReference>
<organism evidence="3 4">
    <name type="scientific">Stigmatella ashevillensis</name>
    <dbReference type="NCBI Taxonomy" id="2995309"/>
    <lineage>
        <taxon>Bacteria</taxon>
        <taxon>Pseudomonadati</taxon>
        <taxon>Myxococcota</taxon>
        <taxon>Myxococcia</taxon>
        <taxon>Myxococcales</taxon>
        <taxon>Cystobacterineae</taxon>
        <taxon>Archangiaceae</taxon>
        <taxon>Stigmatella</taxon>
    </lineage>
</organism>
<evidence type="ECO:0000259" key="2">
    <source>
        <dbReference type="PROSITE" id="PS51471"/>
    </source>
</evidence>
<evidence type="ECO:0000313" key="3">
    <source>
        <dbReference type="EMBL" id="MDC0710321.1"/>
    </source>
</evidence>
<reference evidence="3 4" key="1">
    <citation type="submission" date="2022-11" db="EMBL/GenBank/DDBJ databases">
        <title>Minimal conservation of predation-associated metabolite biosynthetic gene clusters underscores biosynthetic potential of Myxococcota including descriptions for ten novel species: Archangium lansinium sp. nov., Myxococcus landrumus sp. nov., Nannocystis bai.</title>
        <authorList>
            <person name="Ahearne A."/>
            <person name="Stevens C."/>
            <person name="Dowd S."/>
        </authorList>
    </citation>
    <scope>NUCLEOTIDE SEQUENCE [LARGE SCALE GENOMIC DNA]</scope>
    <source>
        <strain evidence="3 4">NCWAL01</strain>
    </source>
</reference>
<comment type="caution">
    <text evidence="3">The sequence shown here is derived from an EMBL/GenBank/DDBJ whole genome shotgun (WGS) entry which is preliminary data.</text>
</comment>
<evidence type="ECO:0000313" key="4">
    <source>
        <dbReference type="Proteomes" id="UP001221838"/>
    </source>
</evidence>
<keyword evidence="4" id="KW-1185">Reference proteome</keyword>
<dbReference type="Proteomes" id="UP001221838">
    <property type="component" value="Unassembled WGS sequence"/>
</dbReference>
<dbReference type="PROSITE" id="PS51471">
    <property type="entry name" value="FE2OG_OXY"/>
    <property type="match status" value="1"/>
</dbReference>
<keyword evidence="3" id="KW-0223">Dioxygenase</keyword>
<gene>
    <name evidence="3" type="ORF">POL68_17730</name>
</gene>
<sequence>MAPPPRRGHALALKSRQRTPGHHYNASFLSAADRAEIIAWLTVLRPLWEERYSKHFPPPPGQSQRRLLRPVYWLGNWQFACLDYYRPPKGVKNRCVQAEPFPPVLQRQVKKVEELARRMFRGPDMPPSWHLNTCLVNFYGNRLEDGRWVDTARVGEHKDFEPGPVASLSLGERALIQFVTSTRPGERDEVVLEQWLDDGALQLFGGAQWKEKTFHRVQRVDTRAGHLLPPEIPGFQTRRVNFTFRYVPDEHVMPFAQLSPEAREDVTPYVRTLAEGSAFFREALERAASLSRTPPRDEEAPERAPERAPPDPLPPPSKPGR</sequence>
<accession>A0ABT5D9I9</accession>
<protein>
    <submittedName>
        <fullName evidence="3">Alpha-ketoglutarate-dependent dioxygenase AlkB</fullName>
    </submittedName>
</protein>
<dbReference type="SUPFAM" id="SSF51197">
    <property type="entry name" value="Clavaminate synthase-like"/>
    <property type="match status" value="1"/>
</dbReference>
<dbReference type="RefSeq" id="WP_272139670.1">
    <property type="nucleotide sequence ID" value="NZ_JAQNDM010000002.1"/>
</dbReference>
<feature type="domain" description="Fe2OG dioxygenase" evidence="2">
    <location>
        <begin position="130"/>
        <end position="248"/>
    </location>
</feature>
<dbReference type="Gene3D" id="2.60.120.590">
    <property type="entry name" value="Alpha-ketoglutarate-dependent dioxygenase AlkB-like"/>
    <property type="match status" value="1"/>
</dbReference>
<dbReference type="InterPro" id="IPR037151">
    <property type="entry name" value="AlkB-like_sf"/>
</dbReference>
<evidence type="ECO:0000256" key="1">
    <source>
        <dbReference type="SAM" id="MobiDB-lite"/>
    </source>
</evidence>
<dbReference type="InterPro" id="IPR027450">
    <property type="entry name" value="AlkB-like"/>
</dbReference>
<name>A0ABT5D9I9_9BACT</name>
<feature type="region of interest" description="Disordered" evidence="1">
    <location>
        <begin position="285"/>
        <end position="321"/>
    </location>
</feature>
<keyword evidence="3" id="KW-0560">Oxidoreductase</keyword>
<dbReference type="GO" id="GO:0051213">
    <property type="term" value="F:dioxygenase activity"/>
    <property type="evidence" value="ECO:0007669"/>
    <property type="project" value="UniProtKB-KW"/>
</dbReference>
<feature type="compositionally biased region" description="Basic and acidic residues" evidence="1">
    <location>
        <begin position="294"/>
        <end position="309"/>
    </location>
</feature>
<feature type="compositionally biased region" description="Pro residues" evidence="1">
    <location>
        <begin position="310"/>
        <end position="321"/>
    </location>
</feature>
<proteinExistence type="predicted"/>
<dbReference type="InterPro" id="IPR005123">
    <property type="entry name" value="Oxoglu/Fe-dep_dioxygenase_dom"/>
</dbReference>
<dbReference type="Pfam" id="PF13532">
    <property type="entry name" value="2OG-FeII_Oxy_2"/>
    <property type="match status" value="1"/>
</dbReference>